<evidence type="ECO:0000256" key="1">
    <source>
        <dbReference type="PROSITE-ProRule" id="PRU00024"/>
    </source>
</evidence>
<dbReference type="GO" id="GO:0008270">
    <property type="term" value="F:zinc ion binding"/>
    <property type="evidence" value="ECO:0007669"/>
    <property type="project" value="UniProtKB-KW"/>
</dbReference>
<dbReference type="CDD" id="cd19757">
    <property type="entry name" value="Bbox1"/>
    <property type="match status" value="1"/>
</dbReference>
<keyword evidence="4" id="KW-1185">Reference proteome</keyword>
<feature type="domain" description="B box-type" evidence="2">
    <location>
        <begin position="203"/>
        <end position="242"/>
    </location>
</feature>
<dbReference type="AlphaFoldDB" id="A0A8S3RBC3"/>
<protein>
    <recommendedName>
        <fullName evidence="2">B box-type domain-containing protein</fullName>
    </recommendedName>
</protein>
<keyword evidence="1" id="KW-0479">Metal-binding</keyword>
<dbReference type="OrthoDB" id="6133294at2759"/>
<dbReference type="SMART" id="SM00336">
    <property type="entry name" value="BBOX"/>
    <property type="match status" value="2"/>
</dbReference>
<evidence type="ECO:0000259" key="2">
    <source>
        <dbReference type="PROSITE" id="PS50119"/>
    </source>
</evidence>
<keyword evidence="1" id="KW-0862">Zinc</keyword>
<organism evidence="3 4">
    <name type="scientific">Mytilus edulis</name>
    <name type="common">Blue mussel</name>
    <dbReference type="NCBI Taxonomy" id="6550"/>
    <lineage>
        <taxon>Eukaryota</taxon>
        <taxon>Metazoa</taxon>
        <taxon>Spiralia</taxon>
        <taxon>Lophotrochozoa</taxon>
        <taxon>Mollusca</taxon>
        <taxon>Bivalvia</taxon>
        <taxon>Autobranchia</taxon>
        <taxon>Pteriomorphia</taxon>
        <taxon>Mytilida</taxon>
        <taxon>Mytiloidea</taxon>
        <taxon>Mytilidae</taxon>
        <taxon>Mytilinae</taxon>
        <taxon>Mytilus</taxon>
    </lineage>
</organism>
<comment type="caution">
    <text evidence="3">The sequence shown here is derived from an EMBL/GenBank/DDBJ whole genome shotgun (WGS) entry which is preliminary data.</text>
</comment>
<evidence type="ECO:0000313" key="4">
    <source>
        <dbReference type="Proteomes" id="UP000683360"/>
    </source>
</evidence>
<evidence type="ECO:0000313" key="3">
    <source>
        <dbReference type="EMBL" id="CAG2204091.1"/>
    </source>
</evidence>
<dbReference type="EMBL" id="CAJPWZ010000937">
    <property type="protein sequence ID" value="CAG2204091.1"/>
    <property type="molecule type" value="Genomic_DNA"/>
</dbReference>
<reference evidence="3" key="1">
    <citation type="submission" date="2021-03" db="EMBL/GenBank/DDBJ databases">
        <authorList>
            <person name="Bekaert M."/>
        </authorList>
    </citation>
    <scope>NUCLEOTIDE SEQUENCE</scope>
</reference>
<dbReference type="Proteomes" id="UP000683360">
    <property type="component" value="Unassembled WGS sequence"/>
</dbReference>
<dbReference type="Pfam" id="PF22586">
    <property type="entry name" value="ANCHR-like_BBOX"/>
    <property type="match status" value="1"/>
</dbReference>
<accession>A0A8S3RBC3</accession>
<dbReference type="InterPro" id="IPR000315">
    <property type="entry name" value="Znf_B-box"/>
</dbReference>
<dbReference type="PROSITE" id="PS50119">
    <property type="entry name" value="ZF_BBOX"/>
    <property type="match status" value="2"/>
</dbReference>
<keyword evidence="1" id="KW-0863">Zinc-finger</keyword>
<name>A0A8S3RBC3_MYTED</name>
<dbReference type="Pfam" id="PF00643">
    <property type="entry name" value="zf-B_box"/>
    <property type="match status" value="1"/>
</dbReference>
<gene>
    <name evidence="3" type="ORF">MEDL_18567</name>
</gene>
<sequence>MVKIQQFPVYMDKEIEVYIEDIRRRHEPLDGKKRIRMVLNGLTNTANLAELINSRLEEINRACKDCLIELDEASEGSLILYLEVQNEIFQSDDLFHGKMDSFVKILFEVISFKPEISIYSYILILHDECAKSSQHILVCGLCEVDTRIKVKCIDCDLFLCQRCQYMAHAKFKNSSLHVVLPLKDVHSHDKSKESEKEFIPVKCEHHDKKVCRLYCVKCDKLVCENCIAETHETHTKEDISSFCHNRIKK</sequence>
<dbReference type="Gene3D" id="3.30.160.60">
    <property type="entry name" value="Classic Zinc Finger"/>
    <property type="match status" value="1"/>
</dbReference>
<feature type="domain" description="B box-type" evidence="2">
    <location>
        <begin position="134"/>
        <end position="182"/>
    </location>
</feature>
<dbReference type="SUPFAM" id="SSF57845">
    <property type="entry name" value="B-box zinc-binding domain"/>
    <property type="match status" value="1"/>
</dbReference>
<proteinExistence type="predicted"/>